<sequence length="313" mass="33980">MFTLASRNWACSSVLGAMTKLSLPAAIAGRRINTAAGRPKDTQPPGTAAMARRLSSVPNVAYADSVPMEAKEEIMGGVYHQIANKYDRVATICSLGMNTVWKRRFVHRMRAQPGARMLDVAGGTCEIAKHYLEYQDKVNGDCRSSVHVVDLNTGMLGVGQSRMAGTSWERDGRISFAQGNAEDLAAVADNSVDVYAISAGMHNIPRLDKALSEAFRVVKPGGTFACLEYGHVDTPVLGSIVRWYWDNGVPAVGQVFAEDRPAYERLARSVRAFPHQRDFASLIRAAGFRLPGAGYELFECGMMVAYIGTKPSA</sequence>
<accession>A0ACC1LH93</accession>
<name>A0ACC1LH93_9FUNG</name>
<evidence type="ECO:0000313" key="2">
    <source>
        <dbReference type="Proteomes" id="UP001140087"/>
    </source>
</evidence>
<protein>
    <submittedName>
        <fullName evidence="1">2-hexaprenyl-6-methoxy-1,4-benzoquinone methyltransferase</fullName>
    </submittedName>
</protein>
<dbReference type="EMBL" id="JANBUN010000014">
    <property type="protein sequence ID" value="KAJ2808129.1"/>
    <property type="molecule type" value="Genomic_DNA"/>
</dbReference>
<evidence type="ECO:0000313" key="1">
    <source>
        <dbReference type="EMBL" id="KAJ2808129.1"/>
    </source>
</evidence>
<reference evidence="1" key="1">
    <citation type="submission" date="2022-07" db="EMBL/GenBank/DDBJ databases">
        <title>Phylogenomic reconstructions and comparative analyses of Kickxellomycotina fungi.</title>
        <authorList>
            <person name="Reynolds N.K."/>
            <person name="Stajich J.E."/>
            <person name="Barry K."/>
            <person name="Grigoriev I.V."/>
            <person name="Crous P."/>
            <person name="Smith M.E."/>
        </authorList>
    </citation>
    <scope>NUCLEOTIDE SEQUENCE</scope>
    <source>
        <strain evidence="1">BCRC 34780</strain>
    </source>
</reference>
<keyword evidence="1" id="KW-0808">Transferase</keyword>
<gene>
    <name evidence="1" type="primary">COQ5_1</name>
    <name evidence="1" type="ORF">H4R21_000196</name>
</gene>
<dbReference type="Proteomes" id="UP001140087">
    <property type="component" value="Unassembled WGS sequence"/>
</dbReference>
<organism evidence="1 2">
    <name type="scientific">Coemansia helicoidea</name>
    <dbReference type="NCBI Taxonomy" id="1286919"/>
    <lineage>
        <taxon>Eukaryota</taxon>
        <taxon>Fungi</taxon>
        <taxon>Fungi incertae sedis</taxon>
        <taxon>Zoopagomycota</taxon>
        <taxon>Kickxellomycotina</taxon>
        <taxon>Kickxellomycetes</taxon>
        <taxon>Kickxellales</taxon>
        <taxon>Kickxellaceae</taxon>
        <taxon>Coemansia</taxon>
    </lineage>
</organism>
<comment type="caution">
    <text evidence="1">The sequence shown here is derived from an EMBL/GenBank/DDBJ whole genome shotgun (WGS) entry which is preliminary data.</text>
</comment>
<keyword evidence="2" id="KW-1185">Reference proteome</keyword>
<proteinExistence type="predicted"/>
<keyword evidence="1" id="KW-0489">Methyltransferase</keyword>